<evidence type="ECO:0000256" key="1">
    <source>
        <dbReference type="SAM" id="Phobius"/>
    </source>
</evidence>
<keyword evidence="1" id="KW-0812">Transmembrane</keyword>
<gene>
    <name evidence="2" type="ORF">LCGC14_0976690</name>
</gene>
<accession>A0A0F9NEJ9</accession>
<name>A0A0F9NEJ9_9ZZZZ</name>
<dbReference type="EMBL" id="LAZR01003620">
    <property type="protein sequence ID" value="KKN16374.1"/>
    <property type="molecule type" value="Genomic_DNA"/>
</dbReference>
<proteinExistence type="predicted"/>
<evidence type="ECO:0000313" key="2">
    <source>
        <dbReference type="EMBL" id="KKN16374.1"/>
    </source>
</evidence>
<sequence length="29" mass="2915">MSAGEIIALVVAIMAIVGLGGTWVRNGKS</sequence>
<reference evidence="2" key="1">
    <citation type="journal article" date="2015" name="Nature">
        <title>Complex archaea that bridge the gap between prokaryotes and eukaryotes.</title>
        <authorList>
            <person name="Spang A."/>
            <person name="Saw J.H."/>
            <person name="Jorgensen S.L."/>
            <person name="Zaremba-Niedzwiedzka K."/>
            <person name="Martijn J."/>
            <person name="Lind A.E."/>
            <person name="van Eijk R."/>
            <person name="Schleper C."/>
            <person name="Guy L."/>
            <person name="Ettema T.J."/>
        </authorList>
    </citation>
    <scope>NUCLEOTIDE SEQUENCE</scope>
</reference>
<keyword evidence="1" id="KW-0472">Membrane</keyword>
<keyword evidence="1" id="KW-1133">Transmembrane helix</keyword>
<organism evidence="2">
    <name type="scientific">marine sediment metagenome</name>
    <dbReference type="NCBI Taxonomy" id="412755"/>
    <lineage>
        <taxon>unclassified sequences</taxon>
        <taxon>metagenomes</taxon>
        <taxon>ecological metagenomes</taxon>
    </lineage>
</organism>
<dbReference type="AlphaFoldDB" id="A0A0F9NEJ9"/>
<protein>
    <submittedName>
        <fullName evidence="2">Uncharacterized protein</fullName>
    </submittedName>
</protein>
<feature type="transmembrane region" description="Helical" evidence="1">
    <location>
        <begin position="6"/>
        <end position="24"/>
    </location>
</feature>
<comment type="caution">
    <text evidence="2">The sequence shown here is derived from an EMBL/GenBank/DDBJ whole genome shotgun (WGS) entry which is preliminary data.</text>
</comment>